<protein>
    <submittedName>
        <fullName evidence="1">Zinc finger BED domain-containing 1-like protein</fullName>
    </submittedName>
</protein>
<keyword evidence="2" id="KW-1185">Reference proteome</keyword>
<dbReference type="PANTHER" id="PTHR47241">
    <property type="entry name" value="FINGER PROTEIN, PUTATIVE-RELATED"/>
    <property type="match status" value="1"/>
</dbReference>
<accession>A0A498NSL9</accession>
<reference evidence="1 2" key="1">
    <citation type="submission" date="2018-03" db="EMBL/GenBank/DDBJ databases">
        <title>Draft genome sequence of Rohu Carp (Labeo rohita).</title>
        <authorList>
            <person name="Das P."/>
            <person name="Kushwaha B."/>
            <person name="Joshi C.G."/>
            <person name="Kumar D."/>
            <person name="Nagpure N.S."/>
            <person name="Sahoo L."/>
            <person name="Das S.P."/>
            <person name="Bit A."/>
            <person name="Patnaik S."/>
            <person name="Meher P.K."/>
            <person name="Jayasankar P."/>
            <person name="Koringa P.G."/>
            <person name="Patel N.V."/>
            <person name="Hinsu A.T."/>
            <person name="Kumar R."/>
            <person name="Pandey M."/>
            <person name="Agarwal S."/>
            <person name="Srivastava S."/>
            <person name="Singh M."/>
            <person name="Iquebal M.A."/>
            <person name="Jaiswal S."/>
            <person name="Angadi U.B."/>
            <person name="Kumar N."/>
            <person name="Raza M."/>
            <person name="Shah T.M."/>
            <person name="Rai A."/>
            <person name="Jena J.K."/>
        </authorList>
    </citation>
    <scope>NUCLEOTIDE SEQUENCE [LARGE SCALE GENOMIC DNA]</scope>
    <source>
        <strain evidence="1">DASCIFA01</strain>
        <tissue evidence="1">Testis</tissue>
    </source>
</reference>
<organism evidence="1 2">
    <name type="scientific">Labeo rohita</name>
    <name type="common">Indian major carp</name>
    <name type="synonym">Cyprinus rohita</name>
    <dbReference type="NCBI Taxonomy" id="84645"/>
    <lineage>
        <taxon>Eukaryota</taxon>
        <taxon>Metazoa</taxon>
        <taxon>Chordata</taxon>
        <taxon>Craniata</taxon>
        <taxon>Vertebrata</taxon>
        <taxon>Euteleostomi</taxon>
        <taxon>Actinopterygii</taxon>
        <taxon>Neopterygii</taxon>
        <taxon>Teleostei</taxon>
        <taxon>Ostariophysi</taxon>
        <taxon>Cypriniformes</taxon>
        <taxon>Cyprinidae</taxon>
        <taxon>Labeoninae</taxon>
        <taxon>Labeonini</taxon>
        <taxon>Labeo</taxon>
    </lineage>
</organism>
<dbReference type="EMBL" id="QBIY01011139">
    <property type="protein sequence ID" value="RXN35110.1"/>
    <property type="molecule type" value="Genomic_DNA"/>
</dbReference>
<dbReference type="Proteomes" id="UP000290572">
    <property type="component" value="Unassembled WGS sequence"/>
</dbReference>
<name>A0A498NSL9_LABRO</name>
<evidence type="ECO:0000313" key="2">
    <source>
        <dbReference type="Proteomes" id="UP000290572"/>
    </source>
</evidence>
<dbReference type="STRING" id="84645.A0A498NSL9"/>
<proteinExistence type="predicted"/>
<sequence>MKTTQPQPKSSAPKQSSLEASFTRNVPYEKKSRKWHDLTNAVTYHIVKDMVPIATVEKEGFRTLLKTIDPRYELPNHKYFASEALPQMCQWGAEFNKETALGNKLFLSLLVLDLGHLKRLPEGRRENACSTHAVVLLDVLNGWKWSPYDALGSFHHPLQCLMLSNRAASVPDCDTVG</sequence>
<dbReference type="AlphaFoldDB" id="A0A498NSL9"/>
<evidence type="ECO:0000313" key="1">
    <source>
        <dbReference type="EMBL" id="RXN35110.1"/>
    </source>
</evidence>
<dbReference type="SUPFAM" id="SSF140996">
    <property type="entry name" value="Hermes dimerisation domain"/>
    <property type="match status" value="1"/>
</dbReference>
<gene>
    <name evidence="1" type="ORF">ROHU_003836</name>
</gene>
<dbReference type="GO" id="GO:0005634">
    <property type="term" value="C:nucleus"/>
    <property type="evidence" value="ECO:0007669"/>
    <property type="project" value="TreeGrafter"/>
</dbReference>
<comment type="caution">
    <text evidence="1">The sequence shown here is derived from an EMBL/GenBank/DDBJ whole genome shotgun (WGS) entry which is preliminary data.</text>
</comment>
<dbReference type="PANTHER" id="PTHR47241:SF1">
    <property type="entry name" value="BED-TYPE DOMAIN-CONTAINING PROTEIN"/>
    <property type="match status" value="1"/>
</dbReference>
<dbReference type="InterPro" id="IPR052865">
    <property type="entry name" value="Zinc_finger_BED"/>
</dbReference>